<dbReference type="Gene3D" id="3.20.20.210">
    <property type="match status" value="1"/>
</dbReference>
<dbReference type="InterPro" id="IPR000257">
    <property type="entry name" value="Uroporphyrinogen_deCOase"/>
</dbReference>
<dbReference type="GO" id="GO:0004853">
    <property type="term" value="F:uroporphyrinogen decarboxylase activity"/>
    <property type="evidence" value="ECO:0007669"/>
    <property type="project" value="InterPro"/>
</dbReference>
<dbReference type="PANTHER" id="PTHR47099:SF1">
    <property type="entry name" value="METHYLCOBAMIDE:COM METHYLTRANSFERASE MTBA"/>
    <property type="match status" value="1"/>
</dbReference>
<accession>A0A1V6CCC3</accession>
<evidence type="ECO:0000259" key="1">
    <source>
        <dbReference type="Pfam" id="PF01208"/>
    </source>
</evidence>
<dbReference type="InterPro" id="IPR038071">
    <property type="entry name" value="UROD/MetE-like_sf"/>
</dbReference>
<name>A0A1V6CCC3_UNCT6</name>
<gene>
    <name evidence="2" type="ORF">BWX89_00477</name>
</gene>
<organism evidence="2">
    <name type="scientific">candidate division TA06 bacterium ADurb.Bin131</name>
    <dbReference type="NCBI Taxonomy" id="1852827"/>
    <lineage>
        <taxon>Bacteria</taxon>
        <taxon>Bacteria division TA06</taxon>
    </lineage>
</organism>
<dbReference type="AlphaFoldDB" id="A0A1V6CCC3"/>
<proteinExistence type="predicted"/>
<dbReference type="PANTHER" id="PTHR47099">
    <property type="entry name" value="METHYLCOBAMIDE:COM METHYLTRANSFERASE MTBA"/>
    <property type="match status" value="1"/>
</dbReference>
<evidence type="ECO:0000313" key="2">
    <source>
        <dbReference type="EMBL" id="OQB74535.1"/>
    </source>
</evidence>
<dbReference type="Proteomes" id="UP000485562">
    <property type="component" value="Unassembled WGS sequence"/>
</dbReference>
<protein>
    <submittedName>
        <fullName evidence="2">Methylcobalamin:coenzyme M methyltransferase</fullName>
    </submittedName>
</protein>
<reference evidence="2" key="1">
    <citation type="submission" date="2017-02" db="EMBL/GenBank/DDBJ databases">
        <title>Delving into the versatile metabolic prowess of the omnipresent phylum Bacteroidetes.</title>
        <authorList>
            <person name="Nobu M.K."/>
            <person name="Mei R."/>
            <person name="Narihiro T."/>
            <person name="Kuroda K."/>
            <person name="Liu W.-T."/>
        </authorList>
    </citation>
    <scope>NUCLEOTIDE SEQUENCE</scope>
    <source>
        <strain evidence="2">ADurb.Bin131</strain>
    </source>
</reference>
<dbReference type="GO" id="GO:0008168">
    <property type="term" value="F:methyltransferase activity"/>
    <property type="evidence" value="ECO:0007669"/>
    <property type="project" value="UniProtKB-KW"/>
</dbReference>
<comment type="caution">
    <text evidence="2">The sequence shown here is derived from an EMBL/GenBank/DDBJ whole genome shotgun (WGS) entry which is preliminary data.</text>
</comment>
<dbReference type="InterPro" id="IPR052024">
    <property type="entry name" value="Methanogen_methyltrans"/>
</dbReference>
<sequence>MTDGERFLKVMEFQKVDKVPNYELGVWGQTIEQWYQQGLPQDSLRWNWFEGEPYFHFDRRGFAQINIGMIPCFEYCVLEEDERTITARNTEGIVTKALKEGTVRGTRMSMDQYISFPVTDRKSFQEIKKRYNPYSSIRYPFWWDEWVRIWKTRDYPLCLLWNGTFGLYSQLRKWVGTENISYLFYDEPAFVEEMIEFNTNFLLSLVEKALGEVEFDYFNFFEDFAGKGGPLISPVIFKKFFLPYYKKIIERFKRAGIKYFWLDSDGNPEALFPLMIEAGITCAWPLEQASDMDPVRLRKKYGKDLAFVGGIDKRALQQGKKQIENELYSKIPSMIESGGYIPTIDHTVPPETPLENFVYYLELKMKMLEGKF</sequence>
<dbReference type="GO" id="GO:0006779">
    <property type="term" value="P:porphyrin-containing compound biosynthetic process"/>
    <property type="evidence" value="ECO:0007669"/>
    <property type="project" value="InterPro"/>
</dbReference>
<feature type="domain" description="Uroporphyrinogen decarboxylase (URO-D)" evidence="1">
    <location>
        <begin position="154"/>
        <end position="359"/>
    </location>
</feature>
<keyword evidence="2" id="KW-0808">Transferase</keyword>
<dbReference type="GO" id="GO:0032259">
    <property type="term" value="P:methylation"/>
    <property type="evidence" value="ECO:0007669"/>
    <property type="project" value="UniProtKB-KW"/>
</dbReference>
<dbReference type="SUPFAM" id="SSF51726">
    <property type="entry name" value="UROD/MetE-like"/>
    <property type="match status" value="1"/>
</dbReference>
<dbReference type="EMBL" id="MWDQ01000037">
    <property type="protein sequence ID" value="OQB74535.1"/>
    <property type="molecule type" value="Genomic_DNA"/>
</dbReference>
<keyword evidence="2" id="KW-0489">Methyltransferase</keyword>
<dbReference type="Pfam" id="PF01208">
    <property type="entry name" value="URO-D"/>
    <property type="match status" value="1"/>
</dbReference>